<sequence length="345" mass="38705">MFKMSKMANGGDEQIFGSDKNHSNKATLINLPIVDHPFSFGTLCDFIIANLIRIPVSAIVSSLYYVIHGPIVLKRKYNVSRKRINIPSRQTERDIKVDAYLPNNLWHSNRPLPVHVNWHGSGFVLNCFGVDGDFCAYMANKMQCIVLDVDYRKAPEFPFPACLQDSEDVMKSMFHNKHHHLYDQLPPINLQHISIGGSSAGGLIALGMGILFGGKKICAVATIAPPTDCRDQARYKKAPQPNHSMSLPQNIVFYFDRCYLLPNVNRENPVLSPVLCDLQKGQLDCKLVYTAAGTGDTLHNDSYNLIKSPSSHSKSKVTAMLSFMLFQEKVTDLKKRSEVNKSKRH</sequence>
<evidence type="ECO:0000313" key="3">
    <source>
        <dbReference type="Proteomes" id="UP000245771"/>
    </source>
</evidence>
<organism evidence="2 3">
    <name type="scientific">Meira miltonrushii</name>
    <dbReference type="NCBI Taxonomy" id="1280837"/>
    <lineage>
        <taxon>Eukaryota</taxon>
        <taxon>Fungi</taxon>
        <taxon>Dikarya</taxon>
        <taxon>Basidiomycota</taxon>
        <taxon>Ustilaginomycotina</taxon>
        <taxon>Exobasidiomycetes</taxon>
        <taxon>Exobasidiales</taxon>
        <taxon>Brachybasidiaceae</taxon>
        <taxon>Meira</taxon>
    </lineage>
</organism>
<evidence type="ECO:0000259" key="1">
    <source>
        <dbReference type="Pfam" id="PF07859"/>
    </source>
</evidence>
<dbReference type="PANTHER" id="PTHR23024">
    <property type="entry name" value="ARYLACETAMIDE DEACETYLASE"/>
    <property type="match status" value="1"/>
</dbReference>
<dbReference type="STRING" id="1280837.A0A316VPZ5"/>
<keyword evidence="3" id="KW-1185">Reference proteome</keyword>
<gene>
    <name evidence="2" type="ORF">FA14DRAFT_171171</name>
</gene>
<protein>
    <submittedName>
        <fullName evidence="2">Alpha/beta-hydrolase</fullName>
    </submittedName>
</protein>
<dbReference type="Gene3D" id="3.40.50.1820">
    <property type="entry name" value="alpha/beta hydrolase"/>
    <property type="match status" value="1"/>
</dbReference>
<proteinExistence type="predicted"/>
<dbReference type="EMBL" id="KZ819602">
    <property type="protein sequence ID" value="PWN38483.1"/>
    <property type="molecule type" value="Genomic_DNA"/>
</dbReference>
<dbReference type="Pfam" id="PF07859">
    <property type="entry name" value="Abhydrolase_3"/>
    <property type="match status" value="1"/>
</dbReference>
<dbReference type="Proteomes" id="UP000245771">
    <property type="component" value="Unassembled WGS sequence"/>
</dbReference>
<feature type="domain" description="Alpha/beta hydrolase fold-3" evidence="1">
    <location>
        <begin position="116"/>
        <end position="307"/>
    </location>
</feature>
<dbReference type="InterPro" id="IPR013094">
    <property type="entry name" value="AB_hydrolase_3"/>
</dbReference>
<dbReference type="AlphaFoldDB" id="A0A316VPZ5"/>
<dbReference type="InterPro" id="IPR050466">
    <property type="entry name" value="Carboxylest/Gibb_receptor"/>
</dbReference>
<dbReference type="InterPro" id="IPR029058">
    <property type="entry name" value="AB_hydrolase_fold"/>
</dbReference>
<accession>A0A316VPZ5</accession>
<dbReference type="GO" id="GO:0016787">
    <property type="term" value="F:hydrolase activity"/>
    <property type="evidence" value="ECO:0007669"/>
    <property type="project" value="UniProtKB-KW"/>
</dbReference>
<dbReference type="InParanoid" id="A0A316VPZ5"/>
<dbReference type="SUPFAM" id="SSF53474">
    <property type="entry name" value="alpha/beta-Hydrolases"/>
    <property type="match status" value="1"/>
</dbReference>
<dbReference type="GeneID" id="37022093"/>
<dbReference type="PANTHER" id="PTHR23024:SF242">
    <property type="entry name" value="ALPHA_BETA HYDROLASE FOLD-3 DOMAIN-CONTAINING PROTEIN-RELATED"/>
    <property type="match status" value="1"/>
</dbReference>
<dbReference type="RefSeq" id="XP_025358785.1">
    <property type="nucleotide sequence ID" value="XM_025500312.1"/>
</dbReference>
<evidence type="ECO:0000313" key="2">
    <source>
        <dbReference type="EMBL" id="PWN38483.1"/>
    </source>
</evidence>
<reference evidence="2 3" key="1">
    <citation type="journal article" date="2018" name="Mol. Biol. Evol.">
        <title>Broad Genomic Sampling Reveals a Smut Pathogenic Ancestry of the Fungal Clade Ustilaginomycotina.</title>
        <authorList>
            <person name="Kijpornyongpan T."/>
            <person name="Mondo S.J."/>
            <person name="Barry K."/>
            <person name="Sandor L."/>
            <person name="Lee J."/>
            <person name="Lipzen A."/>
            <person name="Pangilinan J."/>
            <person name="LaButti K."/>
            <person name="Hainaut M."/>
            <person name="Henrissat B."/>
            <person name="Grigoriev I.V."/>
            <person name="Spatafora J.W."/>
            <person name="Aime M.C."/>
        </authorList>
    </citation>
    <scope>NUCLEOTIDE SEQUENCE [LARGE SCALE GENOMIC DNA]</scope>
    <source>
        <strain evidence="2 3">MCA 3882</strain>
    </source>
</reference>
<keyword evidence="2" id="KW-0378">Hydrolase</keyword>
<dbReference type="OrthoDB" id="408631at2759"/>
<name>A0A316VPZ5_9BASI</name>